<protein>
    <recommendedName>
        <fullName evidence="2">Sulfatase-modifying factor enzyme-like domain-containing protein</fullName>
    </recommendedName>
</protein>
<proteinExistence type="predicted"/>
<feature type="domain" description="Sulfatase-modifying factor enzyme-like" evidence="2">
    <location>
        <begin position="321"/>
        <end position="435"/>
    </location>
</feature>
<dbReference type="Gene3D" id="3.90.1580.10">
    <property type="entry name" value="paralog of FGE (formylglycine-generating enzyme)"/>
    <property type="match status" value="1"/>
</dbReference>
<gene>
    <name evidence="3" type="ORF">B1H18_27555</name>
</gene>
<dbReference type="InterPro" id="IPR027417">
    <property type="entry name" value="P-loop_NTPase"/>
</dbReference>
<comment type="caution">
    <text evidence="3">The sequence shown here is derived from an EMBL/GenBank/DDBJ whole genome shotgun (WGS) entry which is preliminary data.</text>
</comment>
<evidence type="ECO:0000313" key="3">
    <source>
        <dbReference type="EMBL" id="OON73305.1"/>
    </source>
</evidence>
<dbReference type="AlphaFoldDB" id="A0A1V4A237"/>
<dbReference type="SUPFAM" id="SSF56436">
    <property type="entry name" value="C-type lectin-like"/>
    <property type="match status" value="1"/>
</dbReference>
<reference evidence="3 4" key="1">
    <citation type="submission" date="2017-02" db="EMBL/GenBank/DDBJ databases">
        <title>Draft Genome Sequence of Streptomyces tsukubaensis F601, a Producer of the immunosuppressant tacrolimus FK506.</title>
        <authorList>
            <person name="Zong G."/>
            <person name="Zhong C."/>
            <person name="Fu J."/>
            <person name="Qin R."/>
            <person name="Cao G."/>
        </authorList>
    </citation>
    <scope>NUCLEOTIDE SEQUENCE [LARGE SCALE GENOMIC DNA]</scope>
    <source>
        <strain evidence="3 4">F601</strain>
    </source>
</reference>
<sequence length="557" mass="60418">MVSPPALALGVFERVGSNWLSDSLRGAMPQHNEPFRQQLGREHPLSPGNRVPPSLQGTGLSGLGWHHLLCALSDLHGQPRHLVKETNLFFATDTVLGMLPESPAVVLTRAPIGIASSFARGRLWDRWRYGDRYAQVAATARAPRWRTVFAPLLPQDDPDPATALGRLIVVNSLLLARALFDGDQPSRRPLLVIPYEQHVSDPARTEAALTQFLGIGMPEVADESPSAADATTATDTTFATTGRKDTLVAELSSGVVGLVSAAVEKAIAQARQQLAPEVTETVTKWLAGDSQYEVHEPVPRPSHRVRAQPAPQRMAKPAYRPVGQAQWRNLLVTNAEMAELLTMLHAGGAVNSRLGTNLLVCPMPHERGGRLHHDPADRRWRVSRGYESHPAYWVTWIGAAVAAAWFGARLPSRAEALAATKGARAYNSGYVVGDSCPVMEPGRGEREIHHLIGNVQIWCGDGPALPESQPMQRYLFGAAWNTPSTEGAVSAVRSRYLLGSSRGVGVRLVRDPHTTDAARLGAWELAHLLNQWVDAVNESARTTPGGLDRLLISSLDS</sequence>
<dbReference type="Pfam" id="PF03781">
    <property type="entry name" value="FGE-sulfatase"/>
    <property type="match status" value="1"/>
</dbReference>
<dbReference type="EMBL" id="MVFC01000032">
    <property type="protein sequence ID" value="OON73305.1"/>
    <property type="molecule type" value="Genomic_DNA"/>
</dbReference>
<keyword evidence="4" id="KW-1185">Reference proteome</keyword>
<accession>A0A1V4A237</accession>
<name>A0A1V4A237_9ACTN</name>
<evidence type="ECO:0000259" key="2">
    <source>
        <dbReference type="Pfam" id="PF03781"/>
    </source>
</evidence>
<dbReference type="InterPro" id="IPR005532">
    <property type="entry name" value="SUMF_dom"/>
</dbReference>
<dbReference type="SUPFAM" id="SSF52540">
    <property type="entry name" value="P-loop containing nucleoside triphosphate hydrolases"/>
    <property type="match status" value="1"/>
</dbReference>
<organism evidence="3 4">
    <name type="scientific">Streptomyces tsukubensis</name>
    <dbReference type="NCBI Taxonomy" id="83656"/>
    <lineage>
        <taxon>Bacteria</taxon>
        <taxon>Bacillati</taxon>
        <taxon>Actinomycetota</taxon>
        <taxon>Actinomycetes</taxon>
        <taxon>Kitasatosporales</taxon>
        <taxon>Streptomycetaceae</taxon>
        <taxon>Streptomyces</taxon>
    </lineage>
</organism>
<evidence type="ECO:0000256" key="1">
    <source>
        <dbReference type="SAM" id="MobiDB-lite"/>
    </source>
</evidence>
<dbReference type="InterPro" id="IPR042095">
    <property type="entry name" value="SUMF_sf"/>
</dbReference>
<feature type="region of interest" description="Disordered" evidence="1">
    <location>
        <begin position="295"/>
        <end position="316"/>
    </location>
</feature>
<dbReference type="InterPro" id="IPR016187">
    <property type="entry name" value="CTDL_fold"/>
</dbReference>
<evidence type="ECO:0000313" key="4">
    <source>
        <dbReference type="Proteomes" id="UP000190539"/>
    </source>
</evidence>
<dbReference type="STRING" id="83656.B1H18_27555"/>
<dbReference type="Proteomes" id="UP000190539">
    <property type="component" value="Unassembled WGS sequence"/>
</dbReference>
<dbReference type="Gene3D" id="3.40.50.300">
    <property type="entry name" value="P-loop containing nucleotide triphosphate hydrolases"/>
    <property type="match status" value="1"/>
</dbReference>